<evidence type="ECO:0000256" key="1">
    <source>
        <dbReference type="ARBA" id="ARBA00001946"/>
    </source>
</evidence>
<dbReference type="Gene3D" id="3.90.550.10">
    <property type="entry name" value="Spore Coat Polysaccharide Biosynthesis Protein SpsA, Chain A"/>
    <property type="match status" value="1"/>
</dbReference>
<evidence type="ECO:0000259" key="9">
    <source>
        <dbReference type="Pfam" id="PF00483"/>
    </source>
</evidence>
<evidence type="ECO:0000313" key="10">
    <source>
        <dbReference type="EMBL" id="KKQ38702.1"/>
    </source>
</evidence>
<dbReference type="PANTHER" id="PTHR43532">
    <property type="entry name" value="GLUCOSE-1-PHOSPHATE THYMIDYLYLTRANSFERASE"/>
    <property type="match status" value="1"/>
</dbReference>
<dbReference type="PANTHER" id="PTHR43532:SF1">
    <property type="entry name" value="GLUCOSE-1-PHOSPHATE THYMIDYLYLTRANSFERASE 1"/>
    <property type="match status" value="1"/>
</dbReference>
<dbReference type="EMBL" id="LBTJ01000005">
    <property type="protein sequence ID" value="KKQ38702.1"/>
    <property type="molecule type" value="Genomic_DNA"/>
</dbReference>
<keyword evidence="5" id="KW-0548">Nucleotidyltransferase</keyword>
<dbReference type="EC" id="2.7.7.24" evidence="3"/>
<dbReference type="Pfam" id="PF00483">
    <property type="entry name" value="NTP_transferase"/>
    <property type="match status" value="1"/>
</dbReference>
<evidence type="ECO:0000256" key="5">
    <source>
        <dbReference type="ARBA" id="ARBA00022695"/>
    </source>
</evidence>
<accession>A0A0G0H994</accession>
<comment type="similarity">
    <text evidence="2">Belongs to the glucose-1-phosphate thymidylyltransferase family.</text>
</comment>
<dbReference type="STRING" id="1618481.US54_C0005G0015"/>
<dbReference type="InterPro" id="IPR005907">
    <property type="entry name" value="G1P_thy_trans_s"/>
</dbReference>
<reference evidence="10 11" key="1">
    <citation type="journal article" date="2015" name="Nature">
        <title>rRNA introns, odd ribosomes, and small enigmatic genomes across a large radiation of phyla.</title>
        <authorList>
            <person name="Brown C.T."/>
            <person name="Hug L.A."/>
            <person name="Thomas B.C."/>
            <person name="Sharon I."/>
            <person name="Castelle C.J."/>
            <person name="Singh A."/>
            <person name="Wilkins M.J."/>
            <person name="Williams K.H."/>
            <person name="Banfield J.F."/>
        </authorList>
    </citation>
    <scope>NUCLEOTIDE SEQUENCE [LARGE SCALE GENOMIC DNA]</scope>
</reference>
<organism evidence="10 11">
    <name type="scientific">Candidatus Roizmanbacteria bacterium GW2011_GWA2_37_7</name>
    <dbReference type="NCBI Taxonomy" id="1618481"/>
    <lineage>
        <taxon>Bacteria</taxon>
        <taxon>Candidatus Roizmaniibacteriota</taxon>
    </lineage>
</organism>
<sequence>MKGIILAGGHATRLRPLTKITSKQLLPVYNKPMIYYPVATLTQAGIKDILIIIAPEYAGQFLNLLGTGRDFGTKFTYEIQEKPRGLPDAFIIGEHFIGNDDVTMILGDNIFDYDFSEEIKNFTHGGLIFAKKVPDPARYAVVEFDNQHNVLSIVEKPKNPRSDYAVPGIYIFDNRASSFARKVKPSARGELEIPDVYNQYLALGELKVNIIESNWHDAGTFDSLLQANNYWAKKSMRS</sequence>
<dbReference type="InterPro" id="IPR029044">
    <property type="entry name" value="Nucleotide-diphossugar_trans"/>
</dbReference>
<keyword evidence="6" id="KW-0479">Metal-binding</keyword>
<evidence type="ECO:0000256" key="6">
    <source>
        <dbReference type="ARBA" id="ARBA00022723"/>
    </source>
</evidence>
<dbReference type="GO" id="GO:0046872">
    <property type="term" value="F:metal ion binding"/>
    <property type="evidence" value="ECO:0007669"/>
    <property type="project" value="UniProtKB-KW"/>
</dbReference>
<evidence type="ECO:0000256" key="2">
    <source>
        <dbReference type="ARBA" id="ARBA00010480"/>
    </source>
</evidence>
<evidence type="ECO:0000256" key="8">
    <source>
        <dbReference type="ARBA" id="ARBA00049336"/>
    </source>
</evidence>
<keyword evidence="4 10" id="KW-0808">Transferase</keyword>
<evidence type="ECO:0000256" key="7">
    <source>
        <dbReference type="ARBA" id="ARBA00022842"/>
    </source>
</evidence>
<protein>
    <recommendedName>
        <fullName evidence="3">glucose-1-phosphate thymidylyltransferase</fullName>
        <ecNumber evidence="3">2.7.7.24</ecNumber>
    </recommendedName>
</protein>
<proteinExistence type="inferred from homology"/>
<dbReference type="AlphaFoldDB" id="A0A0G0H994"/>
<comment type="catalytic activity">
    <reaction evidence="8">
        <text>dTTP + alpha-D-glucose 1-phosphate + H(+) = dTDP-alpha-D-glucose + diphosphate</text>
        <dbReference type="Rhea" id="RHEA:15225"/>
        <dbReference type="ChEBI" id="CHEBI:15378"/>
        <dbReference type="ChEBI" id="CHEBI:33019"/>
        <dbReference type="ChEBI" id="CHEBI:37568"/>
        <dbReference type="ChEBI" id="CHEBI:57477"/>
        <dbReference type="ChEBI" id="CHEBI:58601"/>
        <dbReference type="EC" id="2.7.7.24"/>
    </reaction>
</comment>
<dbReference type="SUPFAM" id="SSF53448">
    <property type="entry name" value="Nucleotide-diphospho-sugar transferases"/>
    <property type="match status" value="1"/>
</dbReference>
<dbReference type="Proteomes" id="UP000034471">
    <property type="component" value="Unassembled WGS sequence"/>
</dbReference>
<comment type="cofactor">
    <cofactor evidence="1">
        <name>Mg(2+)</name>
        <dbReference type="ChEBI" id="CHEBI:18420"/>
    </cofactor>
</comment>
<gene>
    <name evidence="10" type="ORF">US54_C0005G0015</name>
</gene>
<comment type="caution">
    <text evidence="10">The sequence shown here is derived from an EMBL/GenBank/DDBJ whole genome shotgun (WGS) entry which is preliminary data.</text>
</comment>
<dbReference type="InterPro" id="IPR005835">
    <property type="entry name" value="NTP_transferase_dom"/>
</dbReference>
<evidence type="ECO:0000256" key="4">
    <source>
        <dbReference type="ARBA" id="ARBA00022679"/>
    </source>
</evidence>
<dbReference type="PATRIC" id="fig|1618481.3.peg.176"/>
<evidence type="ECO:0000313" key="11">
    <source>
        <dbReference type="Proteomes" id="UP000034471"/>
    </source>
</evidence>
<feature type="domain" description="Nucleotidyl transferase" evidence="9">
    <location>
        <begin position="2"/>
        <end position="231"/>
    </location>
</feature>
<evidence type="ECO:0000256" key="3">
    <source>
        <dbReference type="ARBA" id="ARBA00012461"/>
    </source>
</evidence>
<name>A0A0G0H994_9BACT</name>
<keyword evidence="7" id="KW-0460">Magnesium</keyword>
<dbReference type="GO" id="GO:0008879">
    <property type="term" value="F:glucose-1-phosphate thymidylyltransferase activity"/>
    <property type="evidence" value="ECO:0007669"/>
    <property type="project" value="UniProtKB-EC"/>
</dbReference>